<dbReference type="GO" id="GO:0046871">
    <property type="term" value="F:N-acetylgalactosamine binding"/>
    <property type="evidence" value="ECO:0007669"/>
    <property type="project" value="TreeGrafter"/>
</dbReference>
<gene>
    <name evidence="2" type="ORF">M407DRAFT_25395</name>
</gene>
<evidence type="ECO:0000313" key="2">
    <source>
        <dbReference type="EMBL" id="KIO25275.1"/>
    </source>
</evidence>
<dbReference type="GO" id="GO:0070492">
    <property type="term" value="F:oligosaccharide binding"/>
    <property type="evidence" value="ECO:0007669"/>
    <property type="project" value="TreeGrafter"/>
</dbReference>
<organism evidence="2 3">
    <name type="scientific">Tulasnella calospora MUT 4182</name>
    <dbReference type="NCBI Taxonomy" id="1051891"/>
    <lineage>
        <taxon>Eukaryota</taxon>
        <taxon>Fungi</taxon>
        <taxon>Dikarya</taxon>
        <taxon>Basidiomycota</taxon>
        <taxon>Agaricomycotina</taxon>
        <taxon>Agaricomycetes</taxon>
        <taxon>Cantharellales</taxon>
        <taxon>Tulasnellaceae</taxon>
        <taxon>Tulasnella</taxon>
    </lineage>
</organism>
<evidence type="ECO:0000259" key="1">
    <source>
        <dbReference type="Pfam" id="PF09458"/>
    </source>
</evidence>
<dbReference type="GO" id="GO:0098636">
    <property type="term" value="C:protein complex involved in cell adhesion"/>
    <property type="evidence" value="ECO:0007669"/>
    <property type="project" value="TreeGrafter"/>
</dbReference>
<accession>A0A0C3Q705</accession>
<dbReference type="Pfam" id="PF09458">
    <property type="entry name" value="H_lectin"/>
    <property type="match status" value="3"/>
</dbReference>
<dbReference type="PANTHER" id="PTHR46938">
    <property type="entry name" value="DISCOIDIN-1 SUBUNIT A-RELATED-RELATED"/>
    <property type="match status" value="1"/>
</dbReference>
<keyword evidence="3" id="KW-1185">Reference proteome</keyword>
<sequence length="279" mass="31614">MSAVSSFNTQEVHLWNNPQKETSKTLNFPQKYVAPPRCVVGLNSLDMQSGTNLRCKAYDDGVDSQRYNAHIDTWADSTLYSASIDTLILKPGDLDVLSGQFSTEEDHPWNQPKVQTSRRINFERPFVTPPKVLCFLKQFDTGSGSSTRIRTYVSDVDVKGFTMHIDTWADTTLYSATSAWVAYPEDKNYIWSGTANIMDVRPWQDPRPQNHKDINFQNTQFFKKPTCFVALNSIDISTETNLRIRAYCDNITTGGLTWHMDSWADTKLWSAGVSMIALG</sequence>
<feature type="domain" description="H-type lectin" evidence="1">
    <location>
        <begin position="118"/>
        <end position="183"/>
    </location>
</feature>
<dbReference type="InterPro" id="IPR037221">
    <property type="entry name" value="H-type_lectin_dom_sf"/>
</dbReference>
<dbReference type="AlphaFoldDB" id="A0A0C3Q705"/>
<reference evidence="3" key="2">
    <citation type="submission" date="2015-01" db="EMBL/GenBank/DDBJ databases">
        <title>Evolutionary Origins and Diversification of the Mycorrhizal Mutualists.</title>
        <authorList>
            <consortium name="DOE Joint Genome Institute"/>
            <consortium name="Mycorrhizal Genomics Consortium"/>
            <person name="Kohler A."/>
            <person name="Kuo A."/>
            <person name="Nagy L.G."/>
            <person name="Floudas D."/>
            <person name="Copeland A."/>
            <person name="Barry K.W."/>
            <person name="Cichocki N."/>
            <person name="Veneault-Fourrey C."/>
            <person name="LaButti K."/>
            <person name="Lindquist E.A."/>
            <person name="Lipzen A."/>
            <person name="Lundell T."/>
            <person name="Morin E."/>
            <person name="Murat C."/>
            <person name="Riley R."/>
            <person name="Ohm R."/>
            <person name="Sun H."/>
            <person name="Tunlid A."/>
            <person name="Henrissat B."/>
            <person name="Grigoriev I.V."/>
            <person name="Hibbett D.S."/>
            <person name="Martin F."/>
        </authorList>
    </citation>
    <scope>NUCLEOTIDE SEQUENCE [LARGE SCALE GENOMIC DNA]</scope>
    <source>
        <strain evidence="3">MUT 4182</strain>
    </source>
</reference>
<dbReference type="InterPro" id="IPR019019">
    <property type="entry name" value="H-type_lectin_domain"/>
</dbReference>
<feature type="domain" description="H-type lectin" evidence="1">
    <location>
        <begin position="23"/>
        <end position="85"/>
    </location>
</feature>
<evidence type="ECO:0000313" key="3">
    <source>
        <dbReference type="Proteomes" id="UP000054248"/>
    </source>
</evidence>
<dbReference type="InterPro" id="IPR052487">
    <property type="entry name" value="Galactose-binding_lectin"/>
</dbReference>
<dbReference type="Gene3D" id="2.60.40.2080">
    <property type="match status" value="3"/>
</dbReference>
<dbReference type="SUPFAM" id="SSF141086">
    <property type="entry name" value="Agglutinin HPA-like"/>
    <property type="match status" value="3"/>
</dbReference>
<reference evidence="2 3" key="1">
    <citation type="submission" date="2014-04" db="EMBL/GenBank/DDBJ databases">
        <authorList>
            <consortium name="DOE Joint Genome Institute"/>
            <person name="Kuo A."/>
            <person name="Girlanda M."/>
            <person name="Perotto S."/>
            <person name="Kohler A."/>
            <person name="Nagy L.G."/>
            <person name="Floudas D."/>
            <person name="Copeland A."/>
            <person name="Barry K.W."/>
            <person name="Cichocki N."/>
            <person name="Veneault-Fourrey C."/>
            <person name="LaButti K."/>
            <person name="Lindquist E.A."/>
            <person name="Lipzen A."/>
            <person name="Lundell T."/>
            <person name="Morin E."/>
            <person name="Murat C."/>
            <person name="Sun H."/>
            <person name="Tunlid A."/>
            <person name="Henrissat B."/>
            <person name="Grigoriev I.V."/>
            <person name="Hibbett D.S."/>
            <person name="Martin F."/>
            <person name="Nordberg H.P."/>
            <person name="Cantor M.N."/>
            <person name="Hua S.X."/>
        </authorList>
    </citation>
    <scope>NUCLEOTIDE SEQUENCE [LARGE SCALE GENOMIC DNA]</scope>
    <source>
        <strain evidence="2 3">MUT 4182</strain>
    </source>
</reference>
<dbReference type="GO" id="GO:0030247">
    <property type="term" value="F:polysaccharide binding"/>
    <property type="evidence" value="ECO:0007669"/>
    <property type="project" value="TreeGrafter"/>
</dbReference>
<protein>
    <recommendedName>
        <fullName evidence="1">H-type lectin domain-containing protein</fullName>
    </recommendedName>
</protein>
<dbReference type="GO" id="GO:0009986">
    <property type="term" value="C:cell surface"/>
    <property type="evidence" value="ECO:0007669"/>
    <property type="project" value="TreeGrafter"/>
</dbReference>
<dbReference type="Proteomes" id="UP000054248">
    <property type="component" value="Unassembled WGS sequence"/>
</dbReference>
<dbReference type="GO" id="GO:0098609">
    <property type="term" value="P:cell-cell adhesion"/>
    <property type="evidence" value="ECO:0007669"/>
    <property type="project" value="TreeGrafter"/>
</dbReference>
<feature type="domain" description="H-type lectin" evidence="1">
    <location>
        <begin position="212"/>
        <end position="277"/>
    </location>
</feature>
<name>A0A0C3Q705_9AGAM</name>
<proteinExistence type="predicted"/>
<dbReference type="EMBL" id="KN823045">
    <property type="protein sequence ID" value="KIO25275.1"/>
    <property type="molecule type" value="Genomic_DNA"/>
</dbReference>
<dbReference type="HOGENOM" id="CLU_058882_0_0_1"/>
<dbReference type="OrthoDB" id="5419324at2759"/>